<feature type="coiled-coil region" evidence="1">
    <location>
        <begin position="68"/>
        <end position="102"/>
    </location>
</feature>
<gene>
    <name evidence="2" type="ORF">B9Z55_028227</name>
</gene>
<dbReference type="EMBL" id="PDUG01000019">
    <property type="protein sequence ID" value="PIC12708.1"/>
    <property type="molecule type" value="Genomic_DNA"/>
</dbReference>
<organism evidence="2 3">
    <name type="scientific">Caenorhabditis nigoni</name>
    <dbReference type="NCBI Taxonomy" id="1611254"/>
    <lineage>
        <taxon>Eukaryota</taxon>
        <taxon>Metazoa</taxon>
        <taxon>Ecdysozoa</taxon>
        <taxon>Nematoda</taxon>
        <taxon>Chromadorea</taxon>
        <taxon>Rhabditida</taxon>
        <taxon>Rhabditina</taxon>
        <taxon>Rhabditomorpha</taxon>
        <taxon>Rhabditoidea</taxon>
        <taxon>Rhabditidae</taxon>
        <taxon>Peloderinae</taxon>
        <taxon>Caenorhabditis</taxon>
    </lineage>
</organism>
<evidence type="ECO:0000313" key="3">
    <source>
        <dbReference type="Proteomes" id="UP000230233"/>
    </source>
</evidence>
<reference evidence="3" key="1">
    <citation type="submission" date="2017-10" db="EMBL/GenBank/DDBJ databases">
        <title>Rapid genome shrinkage in a self-fertile nematode reveals novel sperm competition proteins.</title>
        <authorList>
            <person name="Yin D."/>
            <person name="Schwarz E.M."/>
            <person name="Thomas C.G."/>
            <person name="Felde R.L."/>
            <person name="Korf I.F."/>
            <person name="Cutter A.D."/>
            <person name="Schartner C.M."/>
            <person name="Ralston E.J."/>
            <person name="Meyer B.J."/>
            <person name="Haag E.S."/>
        </authorList>
    </citation>
    <scope>NUCLEOTIDE SEQUENCE [LARGE SCALE GENOMIC DNA]</scope>
    <source>
        <strain evidence="3">JU1422</strain>
    </source>
</reference>
<name>A0A2G5SCA3_9PELO</name>
<dbReference type="Proteomes" id="UP000230233">
    <property type="component" value="Unassembled WGS sequence"/>
</dbReference>
<keyword evidence="3" id="KW-1185">Reference proteome</keyword>
<keyword evidence="1" id="KW-0175">Coiled coil</keyword>
<accession>A0A2G5SCA3</accession>
<dbReference type="AlphaFoldDB" id="A0A2G5SCA3"/>
<proteinExistence type="predicted"/>
<protein>
    <submittedName>
        <fullName evidence="2">Uncharacterized protein</fullName>
    </submittedName>
</protein>
<evidence type="ECO:0000256" key="1">
    <source>
        <dbReference type="SAM" id="Coils"/>
    </source>
</evidence>
<comment type="caution">
    <text evidence="2">The sequence shown here is derived from an EMBL/GenBank/DDBJ whole genome shotgun (WGS) entry which is preliminary data.</text>
</comment>
<sequence>MSCRLRERRSTRFGELSTANDTSYTSEIKTVTNMIKQPNTKYSTKDRQALKKLIIALGNKYAETIVLHRKASMEVGKLKLQKKEQEKRIQKLKTLQKSIRMEETFTIDHIRIPSEVVSKKSNILSMQLKRIFRRLGKSKNPRKKIWKRLRLIGSLKPCALEKHTMRTANGNGVID</sequence>
<evidence type="ECO:0000313" key="2">
    <source>
        <dbReference type="EMBL" id="PIC12708.1"/>
    </source>
</evidence>